<evidence type="ECO:0000313" key="8">
    <source>
        <dbReference type="Proteomes" id="UP000886520"/>
    </source>
</evidence>
<evidence type="ECO:0000256" key="1">
    <source>
        <dbReference type="ARBA" id="ARBA00004323"/>
    </source>
</evidence>
<dbReference type="PANTHER" id="PTHR31311">
    <property type="entry name" value="XYLOGLUCAN 6-XYLOSYLTRANSFERASE 5-RELATED-RELATED"/>
    <property type="match status" value="1"/>
</dbReference>
<dbReference type="InterPro" id="IPR008630">
    <property type="entry name" value="Glyco_trans_34"/>
</dbReference>
<keyword evidence="2" id="KW-0328">Glycosyltransferase</keyword>
<keyword evidence="5" id="KW-0333">Golgi apparatus</keyword>
<feature type="region of interest" description="Disordered" evidence="6">
    <location>
        <begin position="354"/>
        <end position="374"/>
    </location>
</feature>
<evidence type="ECO:0000256" key="2">
    <source>
        <dbReference type="ARBA" id="ARBA00022676"/>
    </source>
</evidence>
<evidence type="ECO:0000256" key="6">
    <source>
        <dbReference type="SAM" id="MobiDB-lite"/>
    </source>
</evidence>
<keyword evidence="4" id="KW-0735">Signal-anchor</keyword>
<evidence type="ECO:0000256" key="5">
    <source>
        <dbReference type="ARBA" id="ARBA00023034"/>
    </source>
</evidence>
<keyword evidence="3" id="KW-0808">Transferase</keyword>
<name>A0A9D4UTX7_ADICA</name>
<keyword evidence="8" id="KW-1185">Reference proteome</keyword>
<keyword evidence="4" id="KW-0812">Transmembrane</keyword>
<reference evidence="7" key="1">
    <citation type="submission" date="2021-01" db="EMBL/GenBank/DDBJ databases">
        <title>Adiantum capillus-veneris genome.</title>
        <authorList>
            <person name="Fang Y."/>
            <person name="Liao Q."/>
        </authorList>
    </citation>
    <scope>NUCLEOTIDE SEQUENCE</scope>
    <source>
        <strain evidence="7">H3</strain>
        <tissue evidence="7">Leaf</tissue>
    </source>
</reference>
<accession>A0A9D4UTX7</accession>
<dbReference type="GO" id="GO:0016757">
    <property type="term" value="F:glycosyltransferase activity"/>
    <property type="evidence" value="ECO:0007669"/>
    <property type="project" value="UniProtKB-KW"/>
</dbReference>
<dbReference type="Proteomes" id="UP000886520">
    <property type="component" value="Chromosome 11"/>
</dbReference>
<evidence type="ECO:0000256" key="4">
    <source>
        <dbReference type="ARBA" id="ARBA00022968"/>
    </source>
</evidence>
<organism evidence="7 8">
    <name type="scientific">Adiantum capillus-veneris</name>
    <name type="common">Maidenhair fern</name>
    <dbReference type="NCBI Taxonomy" id="13818"/>
    <lineage>
        <taxon>Eukaryota</taxon>
        <taxon>Viridiplantae</taxon>
        <taxon>Streptophyta</taxon>
        <taxon>Embryophyta</taxon>
        <taxon>Tracheophyta</taxon>
        <taxon>Polypodiopsida</taxon>
        <taxon>Polypodiidae</taxon>
        <taxon>Polypodiales</taxon>
        <taxon>Pteridineae</taxon>
        <taxon>Pteridaceae</taxon>
        <taxon>Vittarioideae</taxon>
        <taxon>Adiantum</taxon>
    </lineage>
</organism>
<dbReference type="EMBL" id="JABFUD020000011">
    <property type="protein sequence ID" value="KAI5073829.1"/>
    <property type="molecule type" value="Genomic_DNA"/>
</dbReference>
<dbReference type="GO" id="GO:0000139">
    <property type="term" value="C:Golgi membrane"/>
    <property type="evidence" value="ECO:0007669"/>
    <property type="project" value="UniProtKB-SubCell"/>
</dbReference>
<evidence type="ECO:0000313" key="7">
    <source>
        <dbReference type="EMBL" id="KAI5073829.1"/>
    </source>
</evidence>
<comment type="caution">
    <text evidence="7">The sequence shown here is derived from an EMBL/GenBank/DDBJ whole genome shotgun (WGS) entry which is preliminary data.</text>
</comment>
<dbReference type="AlphaFoldDB" id="A0A9D4UTX7"/>
<sequence>MGLLSRKMQRTLKNLRVSLLCFLLTFLVLRNTIGAGKFGTPAQDFEEIRLHLHNVALHRRQLRVLVEAVEEEKPLLEAPELVEHKSTIVVDSADEGRESRSYLPIGQGKVNSEDALWEKEKQRSTITASFEDIQENAAVLTVDTRHRKTPALTTVKGIQDSLLAVAKDLEGSRFANHDEQRYVGESKVVVIAGFHSSGCKKPLAEQLLLKSLKNRVHYSTLHGFQVPLSSETLERLSSIPYSRLSLLQGTMEKYPHVEWIWWVPNEALIITDIAFKFPLQMYSEFNFVLLGFVGATYHTENLIISLKTDSFLIRNSQWTLEVVRNSADLSSRRVIGTDMLTINNMISKPDLEGVASSSLDDDAPPNQPRRTSRGKVYVEESTILRSNLKDPAFKLEKFFGGSRTGLGHKRLPFITHFLGCELCQDVGKEEDGKCLKQMERAYLFVEEQVGLQLKDLGSTQSSLM</sequence>
<dbReference type="Pfam" id="PF05637">
    <property type="entry name" value="Glyco_transf_34"/>
    <property type="match status" value="1"/>
</dbReference>
<evidence type="ECO:0000256" key="3">
    <source>
        <dbReference type="ARBA" id="ARBA00022679"/>
    </source>
</evidence>
<protein>
    <submittedName>
        <fullName evidence="7">Uncharacterized protein</fullName>
    </submittedName>
</protein>
<dbReference type="OrthoDB" id="1986622at2759"/>
<comment type="subcellular location">
    <subcellularLocation>
        <location evidence="1">Golgi apparatus membrane</location>
        <topology evidence="1">Single-pass type II membrane protein</topology>
    </subcellularLocation>
</comment>
<dbReference type="PANTHER" id="PTHR31311:SF44">
    <property type="entry name" value="GLYCOSYLTRANSFERASE 2-RELATED"/>
    <property type="match status" value="1"/>
</dbReference>
<gene>
    <name evidence="7" type="ORF">GOP47_0011842</name>
</gene>
<proteinExistence type="predicted"/>